<gene>
    <name evidence="2" type="ORF">F0P93_29155</name>
</gene>
<dbReference type="InterPro" id="IPR009003">
    <property type="entry name" value="Peptidase_S1_PA"/>
</dbReference>
<protein>
    <submittedName>
        <fullName evidence="2">Trypsin-like peptidase domain-containing protein</fullName>
    </submittedName>
</protein>
<dbReference type="Gene3D" id="2.40.10.10">
    <property type="entry name" value="Trypsin-like serine proteases"/>
    <property type="match status" value="2"/>
</dbReference>
<dbReference type="AlphaFoldDB" id="A0A5N1JAK1"/>
<reference evidence="2 3" key="1">
    <citation type="submission" date="2019-09" db="EMBL/GenBank/DDBJ databases">
        <title>Genome Sequence of Larkinella sp MA1.</title>
        <authorList>
            <person name="Srinivasan S."/>
        </authorList>
    </citation>
    <scope>NUCLEOTIDE SEQUENCE [LARGE SCALE GENOMIC DNA]</scope>
    <source>
        <strain evidence="2 3">MA1</strain>
    </source>
</reference>
<feature type="domain" description="Effector-associated" evidence="1">
    <location>
        <begin position="4"/>
        <end position="79"/>
    </location>
</feature>
<dbReference type="PANTHER" id="PTHR36234:SF5">
    <property type="entry name" value="LYSYL ENDOPEPTIDASE"/>
    <property type="match status" value="1"/>
</dbReference>
<dbReference type="RefSeq" id="WP_150881329.1">
    <property type="nucleotide sequence ID" value="NZ_VTWS01000011.1"/>
</dbReference>
<organism evidence="2 3">
    <name type="scientific">Larkinella humicola</name>
    <dbReference type="NCBI Taxonomy" id="2607654"/>
    <lineage>
        <taxon>Bacteria</taxon>
        <taxon>Pseudomonadati</taxon>
        <taxon>Bacteroidota</taxon>
        <taxon>Cytophagia</taxon>
        <taxon>Cytophagales</taxon>
        <taxon>Spirosomataceae</taxon>
        <taxon>Larkinella</taxon>
    </lineage>
</organism>
<evidence type="ECO:0000313" key="2">
    <source>
        <dbReference type="EMBL" id="KAA9346335.1"/>
    </source>
</evidence>
<dbReference type="InterPro" id="IPR045439">
    <property type="entry name" value="EAD11"/>
</dbReference>
<comment type="caution">
    <text evidence="2">The sequence shown here is derived from an EMBL/GenBank/DDBJ whole genome shotgun (WGS) entry which is preliminary data.</text>
</comment>
<dbReference type="Pfam" id="PF13365">
    <property type="entry name" value="Trypsin_2"/>
    <property type="match status" value="1"/>
</dbReference>
<evidence type="ECO:0000259" key="1">
    <source>
        <dbReference type="Pfam" id="PF19964"/>
    </source>
</evidence>
<dbReference type="Proteomes" id="UP000326344">
    <property type="component" value="Unassembled WGS sequence"/>
</dbReference>
<proteinExistence type="predicted"/>
<dbReference type="InterPro" id="IPR043504">
    <property type="entry name" value="Peptidase_S1_PA_chymotrypsin"/>
</dbReference>
<name>A0A5N1JAK1_9BACT</name>
<dbReference type="EMBL" id="VTWS01000011">
    <property type="protein sequence ID" value="KAA9346335.1"/>
    <property type="molecule type" value="Genomic_DNA"/>
</dbReference>
<accession>A0A5N1JAK1</accession>
<dbReference type="PANTHER" id="PTHR36234">
    <property type="entry name" value="LYSYL ENDOPEPTIDASE"/>
    <property type="match status" value="1"/>
</dbReference>
<dbReference type="SUPFAM" id="SSF50494">
    <property type="entry name" value="Trypsin-like serine proteases"/>
    <property type="match status" value="1"/>
</dbReference>
<dbReference type="Pfam" id="PF19964">
    <property type="entry name" value="EAD11"/>
    <property type="match status" value="1"/>
</dbReference>
<keyword evidence="3" id="KW-1185">Reference proteome</keyword>
<evidence type="ECO:0000313" key="3">
    <source>
        <dbReference type="Proteomes" id="UP000326344"/>
    </source>
</evidence>
<sequence length="328" mass="36901">MADFIDDIRKLIADGKMSQALEQLTNYLHFNSPDHYNEIILHTAKYNRLLLSERKGLITQEQFEVGQVKISHALLQLLEVLPKEVDRSLFPLDIRIELQSAFTTAVKKISREKILGINNLKQISWIETGIKATKSVCRILTPVGLGTGFLIDEGILMTNHHVIPTASIAEQTKVEFNYQLNASNELLTTYRYRLDPAYFYTNPALDYTIVRIKADASKPPLEQWGKLHLNPDADPVPGEHVSITQHPNGGLKQIVLTSSVTINTDSYKLRYTSDTMAGSSGSPVFNDLWHVIAIHHASTPIQDDSEYNSLNEGILMSFIKPDCGTFWP</sequence>